<name>A0ABW6T127_9ACTN</name>
<evidence type="ECO:0000256" key="4">
    <source>
        <dbReference type="ARBA" id="ARBA00022741"/>
    </source>
</evidence>
<feature type="domain" description="ABC transporter" evidence="7">
    <location>
        <begin position="21"/>
        <end position="48"/>
    </location>
</feature>
<keyword evidence="6" id="KW-0046">Antibiotic resistance</keyword>
<dbReference type="RefSeq" id="WP_387417182.1">
    <property type="nucleotide sequence ID" value="NZ_JBIASD010000038.1"/>
</dbReference>
<comment type="caution">
    <text evidence="8">The sequence shown here is derived from an EMBL/GenBank/DDBJ whole genome shotgun (WGS) entry which is preliminary data.</text>
</comment>
<comment type="similarity">
    <text evidence="2">Belongs to the ABC transporter superfamily.</text>
</comment>
<reference evidence="8 9" key="1">
    <citation type="submission" date="2024-10" db="EMBL/GenBank/DDBJ databases">
        <title>The Natural Products Discovery Center: Release of the First 8490 Sequenced Strains for Exploring Actinobacteria Biosynthetic Diversity.</title>
        <authorList>
            <person name="Kalkreuter E."/>
            <person name="Kautsar S.A."/>
            <person name="Yang D."/>
            <person name="Bader C.D."/>
            <person name="Teijaro C.N."/>
            <person name="Fluegel L."/>
            <person name="Davis C.M."/>
            <person name="Simpson J.R."/>
            <person name="Lauterbach L."/>
            <person name="Steele A.D."/>
            <person name="Gui C."/>
            <person name="Meng S."/>
            <person name="Li G."/>
            <person name="Viehrig K."/>
            <person name="Ye F."/>
            <person name="Su P."/>
            <person name="Kiefer A.F."/>
            <person name="Nichols A."/>
            <person name="Cepeda A.J."/>
            <person name="Yan W."/>
            <person name="Fan B."/>
            <person name="Jiang Y."/>
            <person name="Adhikari A."/>
            <person name="Zheng C.-J."/>
            <person name="Schuster L."/>
            <person name="Cowan T.M."/>
            <person name="Smanski M.J."/>
            <person name="Chevrette M.G."/>
            <person name="De Carvalho L.P.S."/>
            <person name="Shen B."/>
        </authorList>
    </citation>
    <scope>NUCLEOTIDE SEQUENCE [LARGE SCALE GENOMIC DNA]</scope>
    <source>
        <strain evidence="8 9">NPDC002173</strain>
    </source>
</reference>
<gene>
    <name evidence="8" type="ORF">ACFYXI_35885</name>
</gene>
<evidence type="ECO:0000313" key="9">
    <source>
        <dbReference type="Proteomes" id="UP001602013"/>
    </source>
</evidence>
<dbReference type="Gene3D" id="3.40.50.300">
    <property type="entry name" value="P-loop containing nucleotide triphosphate hydrolases"/>
    <property type="match status" value="1"/>
</dbReference>
<keyword evidence="3" id="KW-0813">Transport</keyword>
<dbReference type="Proteomes" id="UP001602013">
    <property type="component" value="Unassembled WGS sequence"/>
</dbReference>
<evidence type="ECO:0000259" key="7">
    <source>
        <dbReference type="Pfam" id="PF00005"/>
    </source>
</evidence>
<evidence type="ECO:0000256" key="5">
    <source>
        <dbReference type="ARBA" id="ARBA00022840"/>
    </source>
</evidence>
<evidence type="ECO:0000256" key="1">
    <source>
        <dbReference type="ARBA" id="ARBA00004202"/>
    </source>
</evidence>
<dbReference type="InterPro" id="IPR050763">
    <property type="entry name" value="ABC_transporter_ATP-binding"/>
</dbReference>
<dbReference type="SUPFAM" id="SSF52540">
    <property type="entry name" value="P-loop containing nucleoside triphosphate hydrolases"/>
    <property type="match status" value="1"/>
</dbReference>
<dbReference type="PANTHER" id="PTHR42711:SF5">
    <property type="entry name" value="ABC TRANSPORTER ATP-BINDING PROTEIN NATA"/>
    <property type="match status" value="1"/>
</dbReference>
<keyword evidence="9" id="KW-1185">Reference proteome</keyword>
<proteinExistence type="inferred from homology"/>
<dbReference type="PANTHER" id="PTHR42711">
    <property type="entry name" value="ABC TRANSPORTER ATP-BINDING PROTEIN"/>
    <property type="match status" value="1"/>
</dbReference>
<organism evidence="8 9">
    <name type="scientific">Microtetraspora malaysiensis</name>
    <dbReference type="NCBI Taxonomy" id="161358"/>
    <lineage>
        <taxon>Bacteria</taxon>
        <taxon>Bacillati</taxon>
        <taxon>Actinomycetota</taxon>
        <taxon>Actinomycetes</taxon>
        <taxon>Streptosporangiales</taxon>
        <taxon>Streptosporangiaceae</taxon>
        <taxon>Microtetraspora</taxon>
    </lineage>
</organism>
<comment type="subcellular location">
    <subcellularLocation>
        <location evidence="1">Cell membrane</location>
        <topology evidence="1">Peripheral membrane protein</topology>
    </subcellularLocation>
</comment>
<keyword evidence="5 8" id="KW-0067">ATP-binding</keyword>
<evidence type="ECO:0000256" key="3">
    <source>
        <dbReference type="ARBA" id="ARBA00022448"/>
    </source>
</evidence>
<sequence>MSAMIEKENVHKSYGGTVAVDDASFAVAQGETSGILGRTGAGKTTTVAAARLVRRE</sequence>
<dbReference type="GO" id="GO:0005524">
    <property type="term" value="F:ATP binding"/>
    <property type="evidence" value="ECO:0007669"/>
    <property type="project" value="UniProtKB-KW"/>
</dbReference>
<dbReference type="InterPro" id="IPR003439">
    <property type="entry name" value="ABC_transporter-like_ATP-bd"/>
</dbReference>
<keyword evidence="4" id="KW-0547">Nucleotide-binding</keyword>
<evidence type="ECO:0000313" key="8">
    <source>
        <dbReference type="EMBL" id="MFF3670981.1"/>
    </source>
</evidence>
<dbReference type="Pfam" id="PF00005">
    <property type="entry name" value="ABC_tran"/>
    <property type="match status" value="1"/>
</dbReference>
<evidence type="ECO:0000256" key="6">
    <source>
        <dbReference type="ARBA" id="ARBA00023251"/>
    </source>
</evidence>
<dbReference type="EMBL" id="JBIASD010000038">
    <property type="protein sequence ID" value="MFF3670981.1"/>
    <property type="molecule type" value="Genomic_DNA"/>
</dbReference>
<accession>A0ABW6T127</accession>
<protein>
    <submittedName>
        <fullName evidence="8">ATP-binding cassette domain-containing protein</fullName>
    </submittedName>
</protein>
<dbReference type="InterPro" id="IPR027417">
    <property type="entry name" value="P-loop_NTPase"/>
</dbReference>
<evidence type="ECO:0000256" key="2">
    <source>
        <dbReference type="ARBA" id="ARBA00005417"/>
    </source>
</evidence>